<evidence type="ECO:0000313" key="2">
    <source>
        <dbReference type="Proteomes" id="UP000235916"/>
    </source>
</evidence>
<dbReference type="AlphaFoldDB" id="A0A2N8KSJ4"/>
<organism evidence="1 2">
    <name type="scientific">Kinneretia aquatilis</name>
    <dbReference type="NCBI Taxonomy" id="2070761"/>
    <lineage>
        <taxon>Bacteria</taxon>
        <taxon>Pseudomonadati</taxon>
        <taxon>Pseudomonadota</taxon>
        <taxon>Betaproteobacteria</taxon>
        <taxon>Burkholderiales</taxon>
        <taxon>Sphaerotilaceae</taxon>
        <taxon>Roseateles</taxon>
    </lineage>
</organism>
<dbReference type="RefSeq" id="WP_102770200.1">
    <property type="nucleotide sequence ID" value="NZ_POSP01000004.1"/>
</dbReference>
<dbReference type="Proteomes" id="UP000235916">
    <property type="component" value="Unassembled WGS sequence"/>
</dbReference>
<keyword evidence="2" id="KW-1185">Reference proteome</keyword>
<gene>
    <name evidence="1" type="ORF">C1O66_22325</name>
</gene>
<evidence type="ECO:0000313" key="1">
    <source>
        <dbReference type="EMBL" id="PND36427.1"/>
    </source>
</evidence>
<comment type="caution">
    <text evidence="1">The sequence shown here is derived from an EMBL/GenBank/DDBJ whole genome shotgun (WGS) entry which is preliminary data.</text>
</comment>
<protein>
    <submittedName>
        <fullName evidence="1">Uncharacterized protein</fullName>
    </submittedName>
</protein>
<name>A0A2N8KSJ4_9BURK</name>
<dbReference type="EMBL" id="POSP01000004">
    <property type="protein sequence ID" value="PND36427.1"/>
    <property type="molecule type" value="Genomic_DNA"/>
</dbReference>
<reference evidence="1 2" key="1">
    <citation type="submission" date="2018-01" db="EMBL/GenBank/DDBJ databases">
        <title>Draft genome sequence of Paucibacter aquatile CR182 isolated from freshwater of the Nakdong River.</title>
        <authorList>
            <person name="Choi A."/>
            <person name="Chung E.J."/>
        </authorList>
    </citation>
    <scope>NUCLEOTIDE SEQUENCE [LARGE SCALE GENOMIC DNA]</scope>
    <source>
        <strain evidence="1 2">CR182</strain>
    </source>
</reference>
<accession>A0A2N8KSJ4</accession>
<sequence length="82" mass="9270">MNRPALNTWRRAPKSLLICLILLSLCLGLFARALVRVERERQALAVGLCMLDPAGRSSLIPCQDRFAPRESWAEHLLDVLFP</sequence>
<proteinExistence type="predicted"/>